<keyword evidence="3" id="KW-1185">Reference proteome</keyword>
<dbReference type="AlphaFoldDB" id="A0A218P1K8"/>
<accession>A0A218P1K8</accession>
<dbReference type="Proteomes" id="UP000197156">
    <property type="component" value="Chromosome"/>
</dbReference>
<dbReference type="InterPro" id="IPR036390">
    <property type="entry name" value="WH_DNA-bd_sf"/>
</dbReference>
<evidence type="ECO:0000259" key="1">
    <source>
        <dbReference type="Pfam" id="PF01978"/>
    </source>
</evidence>
<dbReference type="SUPFAM" id="SSF46785">
    <property type="entry name" value="Winged helix' DNA-binding domain"/>
    <property type="match status" value="1"/>
</dbReference>
<dbReference type="InterPro" id="IPR002831">
    <property type="entry name" value="Tscrpt_reg_TrmB_N"/>
</dbReference>
<feature type="domain" description="Transcription regulator TrmB N-terminal" evidence="1">
    <location>
        <begin position="10"/>
        <end position="46"/>
    </location>
</feature>
<dbReference type="Pfam" id="PF01978">
    <property type="entry name" value="TrmB"/>
    <property type="match status" value="1"/>
</dbReference>
<dbReference type="RefSeq" id="WP_088862753.1">
    <property type="nucleotide sequence ID" value="NZ_CP014854.1"/>
</dbReference>
<dbReference type="GeneID" id="33323907"/>
<dbReference type="OrthoDB" id="85694at2157"/>
<dbReference type="KEGG" id="tce:A3L02_04080"/>
<keyword evidence="2" id="KW-0238">DNA-binding</keyword>
<sequence length="86" mass="9489">MLDKVLELVKAGKTIDEIARELSIPKAEAEGALKILESMGYVEKVELGSSPCESCPLRNFCPGSCYRFKGNAYTVTDFKLDKEKKG</sequence>
<reference evidence="2 3" key="1">
    <citation type="submission" date="2016-03" db="EMBL/GenBank/DDBJ databases">
        <title>Complete genome sequence of Thermococcus celer.</title>
        <authorList>
            <person name="Oger P.M."/>
        </authorList>
    </citation>
    <scope>NUCLEOTIDE SEQUENCE [LARGE SCALE GENOMIC DNA]</scope>
    <source>
        <strain evidence="2 3">Vu 13</strain>
    </source>
</reference>
<dbReference type="EMBL" id="CP014854">
    <property type="protein sequence ID" value="ASI98797.1"/>
    <property type="molecule type" value="Genomic_DNA"/>
</dbReference>
<dbReference type="Gene3D" id="1.10.10.10">
    <property type="entry name" value="Winged helix-like DNA-binding domain superfamily/Winged helix DNA-binding domain"/>
    <property type="match status" value="1"/>
</dbReference>
<protein>
    <submittedName>
        <fullName evidence="2">DNA-binding protein</fullName>
    </submittedName>
</protein>
<dbReference type="GO" id="GO:0003677">
    <property type="term" value="F:DNA binding"/>
    <property type="evidence" value="ECO:0007669"/>
    <property type="project" value="UniProtKB-KW"/>
</dbReference>
<gene>
    <name evidence="2" type="ORF">A3L02_04080</name>
</gene>
<organism evidence="2 3">
    <name type="scientific">Thermococcus celer Vu 13 = JCM 8558</name>
    <dbReference type="NCBI Taxonomy" id="1293037"/>
    <lineage>
        <taxon>Archaea</taxon>
        <taxon>Methanobacteriati</taxon>
        <taxon>Methanobacteriota</taxon>
        <taxon>Thermococci</taxon>
        <taxon>Thermococcales</taxon>
        <taxon>Thermococcaceae</taxon>
        <taxon>Thermococcus</taxon>
    </lineage>
</organism>
<evidence type="ECO:0000313" key="3">
    <source>
        <dbReference type="Proteomes" id="UP000197156"/>
    </source>
</evidence>
<proteinExistence type="predicted"/>
<name>A0A218P1K8_THECE</name>
<evidence type="ECO:0000313" key="2">
    <source>
        <dbReference type="EMBL" id="ASI98797.1"/>
    </source>
</evidence>
<dbReference type="InterPro" id="IPR036388">
    <property type="entry name" value="WH-like_DNA-bd_sf"/>
</dbReference>